<dbReference type="InterPro" id="IPR012858">
    <property type="entry name" value="DC_STAMP-like"/>
</dbReference>
<evidence type="ECO:0000313" key="8">
    <source>
        <dbReference type="Proteomes" id="UP001557470"/>
    </source>
</evidence>
<feature type="transmembrane region" description="Helical" evidence="5">
    <location>
        <begin position="62"/>
        <end position="85"/>
    </location>
</feature>
<keyword evidence="3 5" id="KW-1133">Transmembrane helix</keyword>
<dbReference type="InterPro" id="IPR051856">
    <property type="entry name" value="CSR-E3_Ligase_Protein"/>
</dbReference>
<reference evidence="7 8" key="1">
    <citation type="submission" date="2024-06" db="EMBL/GenBank/DDBJ databases">
        <authorList>
            <person name="Pan Q."/>
            <person name="Wen M."/>
            <person name="Jouanno E."/>
            <person name="Zahm M."/>
            <person name="Klopp C."/>
            <person name="Cabau C."/>
            <person name="Louis A."/>
            <person name="Berthelot C."/>
            <person name="Parey E."/>
            <person name="Roest Crollius H."/>
            <person name="Montfort J."/>
            <person name="Robinson-Rechavi M."/>
            <person name="Bouchez O."/>
            <person name="Lampietro C."/>
            <person name="Lopez Roques C."/>
            <person name="Donnadieu C."/>
            <person name="Postlethwait J."/>
            <person name="Bobe J."/>
            <person name="Verreycken H."/>
            <person name="Guiguen Y."/>
        </authorList>
    </citation>
    <scope>NUCLEOTIDE SEQUENCE [LARGE SCALE GENOMIC DNA]</scope>
    <source>
        <strain evidence="7">Up_M1</strain>
        <tissue evidence="7">Testis</tissue>
    </source>
</reference>
<keyword evidence="4 5" id="KW-0472">Membrane</keyword>
<dbReference type="PANTHER" id="PTHR21041">
    <property type="entry name" value="DENDRITIC CELL-SPECIFIC TRANSMEMBRANE PROTEIN"/>
    <property type="match status" value="1"/>
</dbReference>
<dbReference type="AlphaFoldDB" id="A0ABD0WY33"/>
<evidence type="ECO:0000256" key="4">
    <source>
        <dbReference type="ARBA" id="ARBA00023136"/>
    </source>
</evidence>
<proteinExistence type="predicted"/>
<feature type="transmembrane region" description="Helical" evidence="5">
    <location>
        <begin position="35"/>
        <end position="56"/>
    </location>
</feature>
<organism evidence="7 8">
    <name type="scientific">Umbra pygmaea</name>
    <name type="common">Eastern mudminnow</name>
    <dbReference type="NCBI Taxonomy" id="75934"/>
    <lineage>
        <taxon>Eukaryota</taxon>
        <taxon>Metazoa</taxon>
        <taxon>Chordata</taxon>
        <taxon>Craniata</taxon>
        <taxon>Vertebrata</taxon>
        <taxon>Euteleostomi</taxon>
        <taxon>Actinopterygii</taxon>
        <taxon>Neopterygii</taxon>
        <taxon>Teleostei</taxon>
        <taxon>Protacanthopterygii</taxon>
        <taxon>Esociformes</taxon>
        <taxon>Umbridae</taxon>
        <taxon>Umbra</taxon>
    </lineage>
</organism>
<comment type="subcellular location">
    <subcellularLocation>
        <location evidence="1">Membrane</location>
        <topology evidence="1">Multi-pass membrane protein</topology>
    </subcellularLocation>
</comment>
<evidence type="ECO:0000256" key="1">
    <source>
        <dbReference type="ARBA" id="ARBA00004141"/>
    </source>
</evidence>
<comment type="caution">
    <text evidence="7">The sequence shown here is derived from an EMBL/GenBank/DDBJ whole genome shotgun (WGS) entry which is preliminary data.</text>
</comment>
<feature type="domain" description="Dendritic cell-specific transmembrane protein-like" evidence="6">
    <location>
        <begin position="249"/>
        <end position="436"/>
    </location>
</feature>
<evidence type="ECO:0000259" key="6">
    <source>
        <dbReference type="Pfam" id="PF07782"/>
    </source>
</evidence>
<keyword evidence="8" id="KW-1185">Reference proteome</keyword>
<gene>
    <name evidence="7" type="ORF">UPYG_G00150440</name>
</gene>
<dbReference type="GO" id="GO:0016020">
    <property type="term" value="C:membrane"/>
    <property type="evidence" value="ECO:0007669"/>
    <property type="project" value="UniProtKB-SubCell"/>
</dbReference>
<keyword evidence="2 5" id="KW-0812">Transmembrane</keyword>
<dbReference type="Proteomes" id="UP001557470">
    <property type="component" value="Unassembled WGS sequence"/>
</dbReference>
<evidence type="ECO:0000256" key="3">
    <source>
        <dbReference type="ARBA" id="ARBA00022989"/>
    </source>
</evidence>
<feature type="transmembrane region" description="Helical" evidence="5">
    <location>
        <begin position="386"/>
        <end position="408"/>
    </location>
</feature>
<accession>A0ABD0WY33</accession>
<feature type="transmembrane region" description="Helical" evidence="5">
    <location>
        <begin position="223"/>
        <end position="240"/>
    </location>
</feature>
<feature type="transmembrane region" description="Helical" evidence="5">
    <location>
        <begin position="307"/>
        <end position="328"/>
    </location>
</feature>
<evidence type="ECO:0000256" key="5">
    <source>
        <dbReference type="SAM" id="Phobius"/>
    </source>
</evidence>
<dbReference type="Pfam" id="PF07782">
    <property type="entry name" value="DC_STAMP"/>
    <property type="match status" value="1"/>
</dbReference>
<dbReference type="EMBL" id="JAGEUA010000004">
    <property type="protein sequence ID" value="KAL0984917.1"/>
    <property type="molecule type" value="Genomic_DNA"/>
</dbReference>
<sequence>MHACCPQFRHTLYRLCSTAAELYTTNTRRGWKERLILFITCLAFSLALNSTLLLYLHHVLQYGLPVAFGIVGPCWGIVGVCLFLSKRVRCFGVLFVLSLGMKQGRNLLIAFGTSLVLLKNFQNMLENFIGLTMSMVCILQAKILSINTTPLGNYVRMLKWIGGVLREFTDFGVAELVSDLEVTSTVDSDKLREKLVGAAGTLNGTAESIRATMATLSSLNQRLFPALSVLLIMGFTMLHLRRYQHNKKYENIYITRAFIRFDEKQKAEGRLPVIPLTPEEVKRYSSIHLLQITAVEWKNMLKFSLPVFTHCLAWLFFIGVDVLMFWLVEVIRTHLQEVEPFNVPLIMNINEDMTIIGVPVSKDIKRMDFSYQLSLFETRCLPSPTLLLYDSILPLVGVLMVLLIMVLMSSKLQQVRLLICEQFFSTAAEERVQYLHSKILKRRSREVRKVKAKDRGLRSLLKRPDFWFPILCRPEEENAIQQES</sequence>
<protein>
    <recommendedName>
        <fullName evidence="6">Dendritic cell-specific transmembrane protein-like domain-containing protein</fullName>
    </recommendedName>
</protein>
<evidence type="ECO:0000256" key="2">
    <source>
        <dbReference type="ARBA" id="ARBA00022692"/>
    </source>
</evidence>
<name>A0ABD0WY33_UMBPY</name>
<evidence type="ECO:0000313" key="7">
    <source>
        <dbReference type="EMBL" id="KAL0984917.1"/>
    </source>
</evidence>
<dbReference type="PANTHER" id="PTHR21041:SF2">
    <property type="entry name" value="DENDRITIC CELL-SPECIFIC TRANSMEMBRANE PROTEIN"/>
    <property type="match status" value="1"/>
</dbReference>